<evidence type="ECO:0000256" key="1">
    <source>
        <dbReference type="ARBA" id="ARBA00023015"/>
    </source>
</evidence>
<dbReference type="Proteomes" id="UP000294498">
    <property type="component" value="Unassembled WGS sequence"/>
</dbReference>
<dbReference type="SUPFAM" id="SSF51215">
    <property type="entry name" value="Regulatory protein AraC"/>
    <property type="match status" value="1"/>
</dbReference>
<evidence type="ECO:0000256" key="3">
    <source>
        <dbReference type="ARBA" id="ARBA00023163"/>
    </source>
</evidence>
<dbReference type="InterPro" id="IPR037923">
    <property type="entry name" value="HTH-like"/>
</dbReference>
<protein>
    <submittedName>
        <fullName evidence="5">AraC-like DNA-binding protein</fullName>
    </submittedName>
</protein>
<reference evidence="5 6" key="1">
    <citation type="submission" date="2019-03" db="EMBL/GenBank/DDBJ databases">
        <title>Genomic Encyclopedia of Type Strains, Phase IV (KMG-IV): sequencing the most valuable type-strain genomes for metagenomic binning, comparative biology and taxonomic classification.</title>
        <authorList>
            <person name="Goeker M."/>
        </authorList>
    </citation>
    <scope>NUCLEOTIDE SEQUENCE [LARGE SCALE GENOMIC DNA]</scope>
    <source>
        <strain evidence="5 6">DSM 100059</strain>
    </source>
</reference>
<accession>A0A4R8DW56</accession>
<keyword evidence="2 5" id="KW-0238">DNA-binding</keyword>
<dbReference type="PROSITE" id="PS01124">
    <property type="entry name" value="HTH_ARAC_FAMILY_2"/>
    <property type="match status" value="1"/>
</dbReference>
<dbReference type="PANTHER" id="PTHR43280:SF32">
    <property type="entry name" value="TRANSCRIPTIONAL REGULATORY PROTEIN"/>
    <property type="match status" value="1"/>
</dbReference>
<dbReference type="AlphaFoldDB" id="A0A4R8DW56"/>
<organism evidence="5 6">
    <name type="scientific">Dinghuibacter silviterrae</name>
    <dbReference type="NCBI Taxonomy" id="1539049"/>
    <lineage>
        <taxon>Bacteria</taxon>
        <taxon>Pseudomonadati</taxon>
        <taxon>Bacteroidota</taxon>
        <taxon>Chitinophagia</taxon>
        <taxon>Chitinophagales</taxon>
        <taxon>Chitinophagaceae</taxon>
        <taxon>Dinghuibacter</taxon>
    </lineage>
</organism>
<evidence type="ECO:0000313" key="5">
    <source>
        <dbReference type="EMBL" id="TDX01637.1"/>
    </source>
</evidence>
<dbReference type="Gene3D" id="1.10.10.60">
    <property type="entry name" value="Homeodomain-like"/>
    <property type="match status" value="1"/>
</dbReference>
<dbReference type="GO" id="GO:0003700">
    <property type="term" value="F:DNA-binding transcription factor activity"/>
    <property type="evidence" value="ECO:0007669"/>
    <property type="project" value="InterPro"/>
</dbReference>
<dbReference type="InterPro" id="IPR009057">
    <property type="entry name" value="Homeodomain-like_sf"/>
</dbReference>
<evidence type="ECO:0000313" key="6">
    <source>
        <dbReference type="Proteomes" id="UP000294498"/>
    </source>
</evidence>
<proteinExistence type="predicted"/>
<feature type="domain" description="HTH araC/xylS-type" evidence="4">
    <location>
        <begin position="188"/>
        <end position="286"/>
    </location>
</feature>
<dbReference type="EMBL" id="SODV01000001">
    <property type="protein sequence ID" value="TDX01637.1"/>
    <property type="molecule type" value="Genomic_DNA"/>
</dbReference>
<dbReference type="GO" id="GO:0043565">
    <property type="term" value="F:sequence-specific DNA binding"/>
    <property type="evidence" value="ECO:0007669"/>
    <property type="project" value="InterPro"/>
</dbReference>
<name>A0A4R8DW56_9BACT</name>
<keyword evidence="3" id="KW-0804">Transcription</keyword>
<keyword evidence="1" id="KW-0805">Transcription regulation</keyword>
<dbReference type="OrthoDB" id="9793451at2"/>
<dbReference type="SUPFAM" id="SSF46689">
    <property type="entry name" value="Homeodomain-like"/>
    <property type="match status" value="1"/>
</dbReference>
<evidence type="ECO:0000259" key="4">
    <source>
        <dbReference type="PROSITE" id="PS01124"/>
    </source>
</evidence>
<dbReference type="RefSeq" id="WP_133994281.1">
    <property type="nucleotide sequence ID" value="NZ_SODV01000001.1"/>
</dbReference>
<comment type="caution">
    <text evidence="5">The sequence shown here is derived from an EMBL/GenBank/DDBJ whole genome shotgun (WGS) entry which is preliminary data.</text>
</comment>
<sequence length="292" mass="33103">MKVKDIPRYSLKDWAPGAGSFAVSTLEAMGEAQGQRWAGPHRDDFYGILWITAGEARVTIDAVAYTASAHALIFVAPGQVVQMSGNLAGWWIAFEEQFYCVRDEAANRSRGINSHLFFNPDFATVLSPDEADEAVLGNIVSMMEEEYRGRGDHYLEAFFSLLQLFLIRVTRIMEREEREPEHAGGPFLQFRQLIEQHYKDKKNVSDYARMMNMTPVCLNALSKSLSGLTAGEQIRGHVTAEAKRLLFNTDLSAKEIAYRLGFEDAPYFSRFFKKYTGQTLLEFREQSRLNAV</sequence>
<keyword evidence="6" id="KW-1185">Reference proteome</keyword>
<gene>
    <name evidence="5" type="ORF">EDB95_2678</name>
</gene>
<evidence type="ECO:0000256" key="2">
    <source>
        <dbReference type="ARBA" id="ARBA00023125"/>
    </source>
</evidence>
<dbReference type="PANTHER" id="PTHR43280">
    <property type="entry name" value="ARAC-FAMILY TRANSCRIPTIONAL REGULATOR"/>
    <property type="match status" value="1"/>
</dbReference>
<dbReference type="Pfam" id="PF12833">
    <property type="entry name" value="HTH_18"/>
    <property type="match status" value="1"/>
</dbReference>
<dbReference type="SMART" id="SM00342">
    <property type="entry name" value="HTH_ARAC"/>
    <property type="match status" value="1"/>
</dbReference>
<dbReference type="InterPro" id="IPR018060">
    <property type="entry name" value="HTH_AraC"/>
</dbReference>